<keyword evidence="4" id="KW-1185">Reference proteome</keyword>
<evidence type="ECO:0000256" key="1">
    <source>
        <dbReference type="SAM" id="MobiDB-lite"/>
    </source>
</evidence>
<dbReference type="Pfam" id="PF13178">
    <property type="entry name" value="DUF4005"/>
    <property type="match status" value="1"/>
</dbReference>
<evidence type="ECO:0000313" key="3">
    <source>
        <dbReference type="EMBL" id="KAK8965073.1"/>
    </source>
</evidence>
<name>A0ABR2MM81_9ASPA</name>
<feature type="region of interest" description="Disordered" evidence="1">
    <location>
        <begin position="159"/>
        <end position="192"/>
    </location>
</feature>
<evidence type="ECO:0000313" key="4">
    <source>
        <dbReference type="Proteomes" id="UP001412067"/>
    </source>
</evidence>
<evidence type="ECO:0000259" key="2">
    <source>
        <dbReference type="Pfam" id="PF13178"/>
    </source>
</evidence>
<dbReference type="EMBL" id="JBBWWR010000006">
    <property type="protein sequence ID" value="KAK8965073.1"/>
    <property type="molecule type" value="Genomic_DNA"/>
</dbReference>
<feature type="domain" description="DUF4005" evidence="2">
    <location>
        <begin position="140"/>
        <end position="202"/>
    </location>
</feature>
<dbReference type="Proteomes" id="UP001412067">
    <property type="component" value="Unassembled WGS sequence"/>
</dbReference>
<organism evidence="3 4">
    <name type="scientific">Platanthera guangdongensis</name>
    <dbReference type="NCBI Taxonomy" id="2320717"/>
    <lineage>
        <taxon>Eukaryota</taxon>
        <taxon>Viridiplantae</taxon>
        <taxon>Streptophyta</taxon>
        <taxon>Embryophyta</taxon>
        <taxon>Tracheophyta</taxon>
        <taxon>Spermatophyta</taxon>
        <taxon>Magnoliopsida</taxon>
        <taxon>Liliopsida</taxon>
        <taxon>Asparagales</taxon>
        <taxon>Orchidaceae</taxon>
        <taxon>Orchidoideae</taxon>
        <taxon>Orchideae</taxon>
        <taxon>Orchidinae</taxon>
        <taxon>Platanthera</taxon>
    </lineage>
</organism>
<gene>
    <name evidence="3" type="ORF">KSP40_PGU009976</name>
</gene>
<feature type="region of interest" description="Disordered" evidence="1">
    <location>
        <begin position="18"/>
        <end position="71"/>
    </location>
</feature>
<accession>A0ABR2MM81</accession>
<dbReference type="InterPro" id="IPR025064">
    <property type="entry name" value="DUF4005"/>
</dbReference>
<comment type="caution">
    <text evidence="3">The sequence shown here is derived from an EMBL/GenBank/DDBJ whole genome shotgun (WGS) entry which is preliminary data.</text>
</comment>
<sequence>MGRKNGYSWLTAVKKALSPTSKASGKKPEIDEEGGKAQFTEEGEAQMEFSQVPKPRTAGGSKLCSAAGEDGGEEAEVATTTAVRLTRPSAFLPREYYAAVIIQTVFRGYLLQSPPPPLISHSPIPCHAISDRRRPLAEVIAQDASTPNYMTATESAMARLRSRSVPRQSPERERPSTARKRLSFPAPEAHSRNSVWSPRYRMMTGQMSNVSSSVTESFGGRCHRRRPLISGGGYGEGLIVDGIKIDRDDICTGNKETCFVATSKRRE</sequence>
<reference evidence="3 4" key="1">
    <citation type="journal article" date="2022" name="Nat. Plants">
        <title>Genomes of leafy and leafless Platanthera orchids illuminate the evolution of mycoheterotrophy.</title>
        <authorList>
            <person name="Li M.H."/>
            <person name="Liu K.W."/>
            <person name="Li Z."/>
            <person name="Lu H.C."/>
            <person name="Ye Q.L."/>
            <person name="Zhang D."/>
            <person name="Wang J.Y."/>
            <person name="Li Y.F."/>
            <person name="Zhong Z.M."/>
            <person name="Liu X."/>
            <person name="Yu X."/>
            <person name="Liu D.K."/>
            <person name="Tu X.D."/>
            <person name="Liu B."/>
            <person name="Hao Y."/>
            <person name="Liao X.Y."/>
            <person name="Jiang Y.T."/>
            <person name="Sun W.H."/>
            <person name="Chen J."/>
            <person name="Chen Y.Q."/>
            <person name="Ai Y."/>
            <person name="Zhai J.W."/>
            <person name="Wu S.S."/>
            <person name="Zhou Z."/>
            <person name="Hsiao Y.Y."/>
            <person name="Wu W.L."/>
            <person name="Chen Y.Y."/>
            <person name="Lin Y.F."/>
            <person name="Hsu J.L."/>
            <person name="Li C.Y."/>
            <person name="Wang Z.W."/>
            <person name="Zhao X."/>
            <person name="Zhong W.Y."/>
            <person name="Ma X.K."/>
            <person name="Ma L."/>
            <person name="Huang J."/>
            <person name="Chen G.Z."/>
            <person name="Huang M.Z."/>
            <person name="Huang L."/>
            <person name="Peng D.H."/>
            <person name="Luo Y.B."/>
            <person name="Zou S.Q."/>
            <person name="Chen S.P."/>
            <person name="Lan S."/>
            <person name="Tsai W.C."/>
            <person name="Van de Peer Y."/>
            <person name="Liu Z.J."/>
        </authorList>
    </citation>
    <scope>NUCLEOTIDE SEQUENCE [LARGE SCALE GENOMIC DNA]</scope>
    <source>
        <strain evidence="3">Lor288</strain>
    </source>
</reference>
<protein>
    <recommendedName>
        <fullName evidence="2">DUF4005 domain-containing protein</fullName>
    </recommendedName>
</protein>
<proteinExistence type="predicted"/>
<feature type="compositionally biased region" description="Basic and acidic residues" evidence="1">
    <location>
        <begin position="26"/>
        <end position="35"/>
    </location>
</feature>